<sequence>MLHHYTVWAPEAERVDLVLGAGGERTEPMQATGEGWWAADAEPGDGRYSFALDDGDPWPDPRGRRQPDGVHAPSALVDMSTFTWTDHDWAGKPLKGSVVYEVHVGTFTPSGTFDGAIERLDYLADLGVDVIELMPVASFPGRSGWGYDGVALYSVHEAYGGPEGLQRFVDAAHAHGLAVWLDVVYNHLGPDGNYLPSYGPYFTDRHQTPWGVAVNLDGPGSDQVRAFFTDNVRQWFADYHLDGLRLDAVHALHDDQAVHLLEEMAAIADQISEATGVPRVLVAESDRNDPATVAPRGLGGAGGLGLDGQWADDVHHALHVALTGEAQGYYADFADPQALPKVLGHSPFFHDGTYSSFRGRRHGRPVEPAVTPGWRFIVSLQTHDQVGNRATGDRLGHLAGSGRAAIGAALLLTSPYTPMLFMGEEFDASTPWQYFTDHSEEWLAESIREGRQAEFAEHGWSGEVPDPQDPGTVETSTLEWAELDQPQHAAMLSWYRTLIALRRRLPDVREAVLGEGAVARDGDLLLVRRGELNVVANLGDEPGRLPVALDAEVLAGFGEVRLDDAEVLLGPGSVGLLLAPPPTGVIPVIADA</sequence>
<feature type="binding site" evidence="16">
    <location>
        <begin position="312"/>
        <end position="316"/>
    </location>
    <ligand>
        <name>substrate</name>
    </ligand>
</feature>
<dbReference type="InterPro" id="IPR044901">
    <property type="entry name" value="Trehalose_TreZ_E-set_sf"/>
</dbReference>
<evidence type="ECO:0000256" key="12">
    <source>
        <dbReference type="ARBA" id="ARBA00034013"/>
    </source>
</evidence>
<dbReference type="Gene3D" id="3.20.20.80">
    <property type="entry name" value="Glycosidases"/>
    <property type="match status" value="1"/>
</dbReference>
<evidence type="ECO:0000256" key="18">
    <source>
        <dbReference type="SAM" id="MobiDB-lite"/>
    </source>
</evidence>
<dbReference type="InterPro" id="IPR014756">
    <property type="entry name" value="Ig_E-set"/>
</dbReference>
<feature type="region of interest" description="Disordered" evidence="18">
    <location>
        <begin position="52"/>
        <end position="71"/>
    </location>
</feature>
<accession>A0A2N9JIV4</accession>
<dbReference type="Pfam" id="PF00128">
    <property type="entry name" value="Alpha-amylase"/>
    <property type="match status" value="1"/>
</dbReference>
<dbReference type="EC" id="3.2.1.141" evidence="4 13"/>
<gene>
    <name evidence="20" type="primary">treZ</name>
    <name evidence="20" type="ORF">MPLG2_2473</name>
</gene>
<dbReference type="AlphaFoldDB" id="A0A2N9JIV4"/>
<dbReference type="GO" id="GO:0005737">
    <property type="term" value="C:cytoplasm"/>
    <property type="evidence" value="ECO:0007669"/>
    <property type="project" value="UniProtKB-SubCell"/>
</dbReference>
<evidence type="ECO:0000256" key="14">
    <source>
        <dbReference type="PIRNR" id="PIRNR006337"/>
    </source>
</evidence>
<dbReference type="EMBL" id="LT985188">
    <property type="protein sequence ID" value="SPD87503.1"/>
    <property type="molecule type" value="Genomic_DNA"/>
</dbReference>
<comment type="subcellular location">
    <subcellularLocation>
        <location evidence="1 15">Cytoplasm</location>
    </subcellularLocation>
</comment>
<comment type="catalytic activity">
    <reaction evidence="12 14">
        <text>hydrolysis of (1-&gt;4)-alpha-D-glucosidic linkage in 4-alpha-D-[(1-&gt;4)-alpha-D-glucanosyl]n trehalose to yield trehalose and (1-&gt;4)-alpha-D-glucan.</text>
        <dbReference type="EC" id="3.2.1.141"/>
    </reaction>
</comment>
<keyword evidence="6" id="KW-0963">Cytoplasm</keyword>
<keyword evidence="21" id="KW-1185">Reference proteome</keyword>
<dbReference type="PANTHER" id="PTHR43651:SF11">
    <property type="entry name" value="MALTO-OLIGOSYLTREHALOSE TREHALOHYDROLASE"/>
    <property type="match status" value="1"/>
</dbReference>
<dbReference type="CDD" id="cd11325">
    <property type="entry name" value="AmyAc_GTHase"/>
    <property type="match status" value="1"/>
</dbReference>
<evidence type="ECO:0000256" key="9">
    <source>
        <dbReference type="ARBA" id="ARBA00023295"/>
    </source>
</evidence>
<protein>
    <recommendedName>
        <fullName evidence="5 13">Malto-oligosyltrehalose trehalohydrolase</fullName>
        <shortName evidence="14">MTHase</shortName>
        <ecNumber evidence="4 13">3.2.1.141</ecNumber>
    </recommendedName>
    <alternativeName>
        <fullName evidence="11 14">4-alpha-D-((1-&gt;4)-alpha-D-glucano)trehalose trehalohydrolase</fullName>
    </alternativeName>
    <alternativeName>
        <fullName evidence="10 14">Maltooligosyl trehalose trehalohydrolase</fullName>
    </alternativeName>
</protein>
<dbReference type="OrthoDB" id="9800174at2"/>
<feature type="binding site" evidence="16">
    <location>
        <begin position="245"/>
        <end position="250"/>
    </location>
    <ligand>
        <name>substrate</name>
    </ligand>
</feature>
<comment type="pathway">
    <text evidence="2 14">Glycan biosynthesis; trehalose biosynthesis.</text>
</comment>
<evidence type="ECO:0000259" key="19">
    <source>
        <dbReference type="SMART" id="SM00642"/>
    </source>
</evidence>
<dbReference type="Proteomes" id="UP000238164">
    <property type="component" value="Chromosome 1"/>
</dbReference>
<evidence type="ECO:0000256" key="7">
    <source>
        <dbReference type="ARBA" id="ARBA00022801"/>
    </source>
</evidence>
<evidence type="ECO:0000256" key="13">
    <source>
        <dbReference type="NCBIfam" id="TIGR02402"/>
    </source>
</evidence>
<keyword evidence="9 14" id="KW-0326">Glycosidase</keyword>
<feature type="domain" description="Glycosyl hydrolase family 13 catalytic" evidence="19">
    <location>
        <begin position="101"/>
        <end position="502"/>
    </location>
</feature>
<dbReference type="SUPFAM" id="SSF51445">
    <property type="entry name" value="(Trans)glycosidases"/>
    <property type="match status" value="1"/>
</dbReference>
<evidence type="ECO:0000256" key="5">
    <source>
        <dbReference type="ARBA" id="ARBA00015938"/>
    </source>
</evidence>
<dbReference type="NCBIfam" id="TIGR02402">
    <property type="entry name" value="trehalose_TreZ"/>
    <property type="match status" value="1"/>
</dbReference>
<evidence type="ECO:0000256" key="1">
    <source>
        <dbReference type="ARBA" id="ARBA00004496"/>
    </source>
</evidence>
<evidence type="ECO:0000256" key="15">
    <source>
        <dbReference type="PIRSR" id="PIRSR006337-1"/>
    </source>
</evidence>
<dbReference type="InterPro" id="IPR017853">
    <property type="entry name" value="GH"/>
</dbReference>
<evidence type="ECO:0000313" key="20">
    <source>
        <dbReference type="EMBL" id="SPD87503.1"/>
    </source>
</evidence>
<evidence type="ECO:0000256" key="10">
    <source>
        <dbReference type="ARBA" id="ARBA00032057"/>
    </source>
</evidence>
<dbReference type="InterPro" id="IPR006047">
    <property type="entry name" value="GH13_cat_dom"/>
</dbReference>
<evidence type="ECO:0000256" key="6">
    <source>
        <dbReference type="ARBA" id="ARBA00022490"/>
    </source>
</evidence>
<evidence type="ECO:0000256" key="8">
    <source>
        <dbReference type="ARBA" id="ARBA00023277"/>
    </source>
</evidence>
<evidence type="ECO:0000256" key="4">
    <source>
        <dbReference type="ARBA" id="ARBA00012268"/>
    </source>
</evidence>
<dbReference type="PIRSF" id="PIRSF006337">
    <property type="entry name" value="Trehalose_TreZ"/>
    <property type="match status" value="1"/>
</dbReference>
<feature type="active site" description="Nucleophile" evidence="15">
    <location>
        <position position="247"/>
    </location>
</feature>
<evidence type="ECO:0000313" key="21">
    <source>
        <dbReference type="Proteomes" id="UP000238164"/>
    </source>
</evidence>
<feature type="binding site" evidence="16">
    <location>
        <begin position="383"/>
        <end position="388"/>
    </location>
    <ligand>
        <name>substrate</name>
    </ligand>
</feature>
<feature type="compositionally biased region" description="Basic and acidic residues" evidence="18">
    <location>
        <begin position="59"/>
        <end position="68"/>
    </location>
</feature>
<reference evidence="20 21" key="1">
    <citation type="submission" date="2018-02" db="EMBL/GenBank/DDBJ databases">
        <authorList>
            <person name="Cohen D.B."/>
            <person name="Kent A.D."/>
        </authorList>
    </citation>
    <scope>NUCLEOTIDE SEQUENCE [LARGE SCALE GENOMIC DNA]</scope>
    <source>
        <strain evidence="20">1</strain>
    </source>
</reference>
<dbReference type="PANTHER" id="PTHR43651">
    <property type="entry name" value="1,4-ALPHA-GLUCAN-BRANCHING ENZYME"/>
    <property type="match status" value="1"/>
</dbReference>
<dbReference type="GO" id="GO:0005992">
    <property type="term" value="P:trehalose biosynthetic process"/>
    <property type="evidence" value="ECO:0007669"/>
    <property type="project" value="UniProtKB-UniRule"/>
</dbReference>
<evidence type="ECO:0000256" key="11">
    <source>
        <dbReference type="ARBA" id="ARBA00033284"/>
    </source>
</evidence>
<evidence type="ECO:0000256" key="3">
    <source>
        <dbReference type="ARBA" id="ARBA00008061"/>
    </source>
</evidence>
<dbReference type="InterPro" id="IPR013783">
    <property type="entry name" value="Ig-like_fold"/>
</dbReference>
<dbReference type="UniPathway" id="UPA00299"/>
<evidence type="ECO:0000256" key="16">
    <source>
        <dbReference type="PIRSR" id="PIRSR006337-2"/>
    </source>
</evidence>
<dbReference type="InterPro" id="IPR012768">
    <property type="entry name" value="Trehalose_TreZ"/>
</dbReference>
<comment type="similarity">
    <text evidence="3 14">Belongs to the glycosyl hydrolase 13 family.</text>
</comment>
<dbReference type="GO" id="GO:0033942">
    <property type="term" value="F:4-alpha-D-(1-&gt;4)-alpha-D-glucanotrehalose trehalohydrolase activity"/>
    <property type="evidence" value="ECO:0007669"/>
    <property type="project" value="UniProtKB-EC"/>
</dbReference>
<feature type="site" description="Transition state stabilizer" evidence="17">
    <location>
        <position position="384"/>
    </location>
</feature>
<proteinExistence type="inferred from homology"/>
<organism evidence="20 21">
    <name type="scientific">Micropruina glycogenica</name>
    <dbReference type="NCBI Taxonomy" id="75385"/>
    <lineage>
        <taxon>Bacteria</taxon>
        <taxon>Bacillati</taxon>
        <taxon>Actinomycetota</taxon>
        <taxon>Actinomycetes</taxon>
        <taxon>Propionibacteriales</taxon>
        <taxon>Nocardioidaceae</taxon>
        <taxon>Micropruina</taxon>
    </lineage>
</organism>
<name>A0A2N9JIV4_9ACTN</name>
<dbReference type="RefSeq" id="WP_105186222.1">
    <property type="nucleotide sequence ID" value="NZ_BAAAGO010000031.1"/>
</dbReference>
<dbReference type="Gene3D" id="2.60.40.10">
    <property type="entry name" value="Immunoglobulins"/>
    <property type="match status" value="1"/>
</dbReference>
<dbReference type="KEGG" id="mgg:MPLG2_2473"/>
<dbReference type="SMART" id="SM00642">
    <property type="entry name" value="Aamy"/>
    <property type="match status" value="1"/>
</dbReference>
<keyword evidence="8" id="KW-0119">Carbohydrate metabolism</keyword>
<dbReference type="CDD" id="cd02853">
    <property type="entry name" value="E_set_MTHase_like_N"/>
    <property type="match status" value="1"/>
</dbReference>
<dbReference type="SUPFAM" id="SSF81296">
    <property type="entry name" value="E set domains"/>
    <property type="match status" value="1"/>
</dbReference>
<feature type="active site" description="Proton donor" evidence="15">
    <location>
        <position position="284"/>
    </location>
</feature>
<keyword evidence="7 14" id="KW-0378">Hydrolase</keyword>
<dbReference type="Gene3D" id="1.10.10.760">
    <property type="entry name" value="E-set domains of sugar-utilizing enzymes"/>
    <property type="match status" value="1"/>
</dbReference>
<evidence type="ECO:0000256" key="17">
    <source>
        <dbReference type="PIRSR" id="PIRSR006337-3"/>
    </source>
</evidence>
<evidence type="ECO:0000256" key="2">
    <source>
        <dbReference type="ARBA" id="ARBA00005199"/>
    </source>
</evidence>